<dbReference type="InterPro" id="IPR029028">
    <property type="entry name" value="Alpha/beta_knot_MTases"/>
</dbReference>
<keyword evidence="9 12" id="KW-0949">S-adenosyl-L-methionine</keyword>
<dbReference type="InterPro" id="IPR015947">
    <property type="entry name" value="PUA-like_sf"/>
</dbReference>
<evidence type="ECO:0000256" key="3">
    <source>
        <dbReference type="ARBA" id="ARBA00012328"/>
    </source>
</evidence>
<dbReference type="InterPro" id="IPR029026">
    <property type="entry name" value="tRNA_m1G_MTases_N"/>
</dbReference>
<dbReference type="InterPro" id="IPR046887">
    <property type="entry name" value="RsmE_PUA-like"/>
</dbReference>
<sequence length="247" mass="25938">MPPRFFVDAALAADTVLELPDAVVRHVQVLRLAPGDAITLFNGQGGSHPATLTEIGKRHASATLGTHDASEAETPFAVTLAQGLAGGDKMDWLIEKAVELGVSAIQPLQAARSVVRLSGERATKRQAHWQALIEAACEQCGRNRLPALAPVANLESWLTNVPATAARLLLSPRASASLPELAQAEREAWRAGGVTLLIGPEGGLSPEEEDRARRAGFIGVSLGPRILRTETAGLTCLATLNAILGGF</sequence>
<dbReference type="EC" id="2.1.1.193" evidence="3 12"/>
<comment type="similarity">
    <text evidence="2 12">Belongs to the RNA methyltransferase RsmE family.</text>
</comment>
<dbReference type="NCBIfam" id="TIGR00046">
    <property type="entry name" value="RsmE family RNA methyltransferase"/>
    <property type="match status" value="1"/>
</dbReference>
<dbReference type="AlphaFoldDB" id="A0A2L0XA39"/>
<evidence type="ECO:0000256" key="8">
    <source>
        <dbReference type="ARBA" id="ARBA00022679"/>
    </source>
</evidence>
<dbReference type="InterPro" id="IPR006700">
    <property type="entry name" value="RsmE"/>
</dbReference>
<dbReference type="Gene3D" id="3.40.1280.10">
    <property type="match status" value="1"/>
</dbReference>
<evidence type="ECO:0000256" key="9">
    <source>
        <dbReference type="ARBA" id="ARBA00022691"/>
    </source>
</evidence>
<evidence type="ECO:0000256" key="4">
    <source>
        <dbReference type="ARBA" id="ARBA00013673"/>
    </source>
</evidence>
<dbReference type="PIRSF" id="PIRSF015601">
    <property type="entry name" value="MTase_slr0722"/>
    <property type="match status" value="1"/>
</dbReference>
<dbReference type="GO" id="GO:0005737">
    <property type="term" value="C:cytoplasm"/>
    <property type="evidence" value="ECO:0007669"/>
    <property type="project" value="UniProtKB-SubCell"/>
</dbReference>
<organism evidence="13 14">
    <name type="scientific">Cupriavidus metallidurans</name>
    <dbReference type="NCBI Taxonomy" id="119219"/>
    <lineage>
        <taxon>Bacteria</taxon>
        <taxon>Pseudomonadati</taxon>
        <taxon>Pseudomonadota</taxon>
        <taxon>Betaproteobacteria</taxon>
        <taxon>Burkholderiales</taxon>
        <taxon>Burkholderiaceae</taxon>
        <taxon>Cupriavidus</taxon>
    </lineage>
</organism>
<evidence type="ECO:0000313" key="13">
    <source>
        <dbReference type="EMBL" id="QBP11049.1"/>
    </source>
</evidence>
<dbReference type="OrthoDB" id="9815641at2"/>
<keyword evidence="7 12" id="KW-0489">Methyltransferase</keyword>
<dbReference type="SUPFAM" id="SSF75217">
    <property type="entry name" value="alpha/beta knot"/>
    <property type="match status" value="1"/>
</dbReference>
<dbReference type="PANTHER" id="PTHR30027:SF3">
    <property type="entry name" value="16S RRNA (URACIL(1498)-N(3))-METHYLTRANSFERASE"/>
    <property type="match status" value="1"/>
</dbReference>
<dbReference type="EMBL" id="CP037900">
    <property type="protein sequence ID" value="QBP11049.1"/>
    <property type="molecule type" value="Genomic_DNA"/>
</dbReference>
<dbReference type="Pfam" id="PF20260">
    <property type="entry name" value="PUA_4"/>
    <property type="match status" value="1"/>
</dbReference>
<dbReference type="SUPFAM" id="SSF88697">
    <property type="entry name" value="PUA domain-like"/>
    <property type="match status" value="1"/>
</dbReference>
<evidence type="ECO:0000256" key="10">
    <source>
        <dbReference type="ARBA" id="ARBA00025699"/>
    </source>
</evidence>
<dbReference type="PANTHER" id="PTHR30027">
    <property type="entry name" value="RIBOSOMAL RNA SMALL SUBUNIT METHYLTRANSFERASE E"/>
    <property type="match status" value="1"/>
</dbReference>
<evidence type="ECO:0000256" key="2">
    <source>
        <dbReference type="ARBA" id="ARBA00005528"/>
    </source>
</evidence>
<evidence type="ECO:0000256" key="1">
    <source>
        <dbReference type="ARBA" id="ARBA00004496"/>
    </source>
</evidence>
<gene>
    <name evidence="13" type="ORF">DDF84_015415</name>
</gene>
<evidence type="ECO:0000256" key="11">
    <source>
        <dbReference type="ARBA" id="ARBA00047944"/>
    </source>
</evidence>
<evidence type="ECO:0000256" key="6">
    <source>
        <dbReference type="ARBA" id="ARBA00022552"/>
    </source>
</evidence>
<dbReference type="InterPro" id="IPR046886">
    <property type="entry name" value="RsmE_MTase_dom"/>
</dbReference>
<accession>A0A2L0XA39</accession>
<dbReference type="CDD" id="cd18084">
    <property type="entry name" value="RsmE-like"/>
    <property type="match status" value="1"/>
</dbReference>
<comment type="function">
    <text evidence="10 12">Specifically methylates the N3 position of the uracil ring of uridine 1498 (m3U1498) in 16S rRNA. Acts on the fully assembled 30S ribosomal subunit.</text>
</comment>
<protein>
    <recommendedName>
        <fullName evidence="4 12">Ribosomal RNA small subunit methyltransferase E</fullName>
        <ecNumber evidence="3 12">2.1.1.193</ecNumber>
    </recommendedName>
</protein>
<evidence type="ECO:0000256" key="12">
    <source>
        <dbReference type="PIRNR" id="PIRNR015601"/>
    </source>
</evidence>
<keyword evidence="5 12" id="KW-0963">Cytoplasm</keyword>
<dbReference type="GO" id="GO:0070475">
    <property type="term" value="P:rRNA base methylation"/>
    <property type="evidence" value="ECO:0007669"/>
    <property type="project" value="TreeGrafter"/>
</dbReference>
<dbReference type="Pfam" id="PF04452">
    <property type="entry name" value="Methyltrans_RNA"/>
    <property type="match status" value="1"/>
</dbReference>
<dbReference type="Proteomes" id="UP000253772">
    <property type="component" value="Chromosome c1"/>
</dbReference>
<reference evidence="13 14" key="1">
    <citation type="submission" date="2019-03" db="EMBL/GenBank/DDBJ databases">
        <title>Comparative insights into the high quality Complete genome sequence of highly metal resistant Cupriavidus metallidurans strain BS1 isolated from a gold-copper mine.</title>
        <authorList>
            <person name="Mazhar H.S."/>
            <person name="Rensing C."/>
        </authorList>
    </citation>
    <scope>NUCLEOTIDE SEQUENCE [LARGE SCALE GENOMIC DNA]</scope>
    <source>
        <strain evidence="13 14">BS1</strain>
    </source>
</reference>
<evidence type="ECO:0000313" key="14">
    <source>
        <dbReference type="Proteomes" id="UP000253772"/>
    </source>
</evidence>
<proteinExistence type="inferred from homology"/>
<evidence type="ECO:0000256" key="7">
    <source>
        <dbReference type="ARBA" id="ARBA00022603"/>
    </source>
</evidence>
<comment type="catalytic activity">
    <reaction evidence="11 12">
        <text>uridine(1498) in 16S rRNA + S-adenosyl-L-methionine = N(3)-methyluridine(1498) in 16S rRNA + S-adenosyl-L-homocysteine + H(+)</text>
        <dbReference type="Rhea" id="RHEA:42920"/>
        <dbReference type="Rhea" id="RHEA-COMP:10283"/>
        <dbReference type="Rhea" id="RHEA-COMP:10284"/>
        <dbReference type="ChEBI" id="CHEBI:15378"/>
        <dbReference type="ChEBI" id="CHEBI:57856"/>
        <dbReference type="ChEBI" id="CHEBI:59789"/>
        <dbReference type="ChEBI" id="CHEBI:65315"/>
        <dbReference type="ChEBI" id="CHEBI:74502"/>
        <dbReference type="EC" id="2.1.1.193"/>
    </reaction>
</comment>
<dbReference type="NCBIfam" id="NF008692">
    <property type="entry name" value="PRK11713.1-5"/>
    <property type="match status" value="1"/>
</dbReference>
<name>A0A2L0XA39_9BURK</name>
<dbReference type="RefSeq" id="WP_017511792.1">
    <property type="nucleotide sequence ID" value="NZ_CP026544.1"/>
</dbReference>
<comment type="subcellular location">
    <subcellularLocation>
        <location evidence="1 12">Cytoplasm</location>
    </subcellularLocation>
</comment>
<evidence type="ECO:0000256" key="5">
    <source>
        <dbReference type="ARBA" id="ARBA00022490"/>
    </source>
</evidence>
<dbReference type="GO" id="GO:0070042">
    <property type="term" value="F:rRNA (uridine-N3-)-methyltransferase activity"/>
    <property type="evidence" value="ECO:0007669"/>
    <property type="project" value="TreeGrafter"/>
</dbReference>
<keyword evidence="6 12" id="KW-0698">rRNA processing</keyword>
<keyword evidence="8 12" id="KW-0808">Transferase</keyword>